<evidence type="ECO:0000256" key="1">
    <source>
        <dbReference type="ARBA" id="ARBA00006739"/>
    </source>
</evidence>
<accession>A0A1H2W5K2</accession>
<dbReference type="Proteomes" id="UP000199441">
    <property type="component" value="Unassembled WGS sequence"/>
</dbReference>
<dbReference type="EMBL" id="FNOI01000002">
    <property type="protein sequence ID" value="SDW75942.1"/>
    <property type="molecule type" value="Genomic_DNA"/>
</dbReference>
<dbReference type="AlphaFoldDB" id="A0A1H2W5K2"/>
<sequence>MTVRMGCIIVTFNSERHITACLKSLAEATNVQLKVVIVDNASSDATTRQINSWAAGQSLDLTLIQAADNRGFAAGVNIGLTHIMADKTLDRVWILNPDCTVPPETPALLATAPLPFALLGSRIVYANNSGQIQIDGGQVNRWTGATRNLNIGRDPSRTQLPAAAYLDFISGASMVASRDFIAQAGPMPEQYFLYYEEVHWAQQRDQLPLTICPGATIYHHAGASIGSPTLQRGPSRLSAYHKHRARMLFMASFHPMRLPVAYAFGWAKLIQHIVRRQFEPIPAILRALHGLSSGT</sequence>
<evidence type="ECO:0000256" key="2">
    <source>
        <dbReference type="ARBA" id="ARBA00022676"/>
    </source>
</evidence>
<dbReference type="STRING" id="670155.SAMN04488001_1729"/>
<dbReference type="GO" id="GO:0016757">
    <property type="term" value="F:glycosyltransferase activity"/>
    <property type="evidence" value="ECO:0007669"/>
    <property type="project" value="UniProtKB-KW"/>
</dbReference>
<keyword evidence="6" id="KW-1185">Reference proteome</keyword>
<comment type="similarity">
    <text evidence="1">Belongs to the glycosyltransferase 2 family.</text>
</comment>
<proteinExistence type="inferred from homology"/>
<evidence type="ECO:0000256" key="3">
    <source>
        <dbReference type="ARBA" id="ARBA00022679"/>
    </source>
</evidence>
<keyword evidence="3" id="KW-0808">Transferase</keyword>
<reference evidence="6" key="1">
    <citation type="submission" date="2016-10" db="EMBL/GenBank/DDBJ databases">
        <authorList>
            <person name="Varghese N."/>
            <person name="Submissions S."/>
        </authorList>
    </citation>
    <scope>NUCLEOTIDE SEQUENCE [LARGE SCALE GENOMIC DNA]</scope>
    <source>
        <strain evidence="6">DSM 26922</strain>
    </source>
</reference>
<dbReference type="InterPro" id="IPR029044">
    <property type="entry name" value="Nucleotide-diphossugar_trans"/>
</dbReference>
<evidence type="ECO:0000313" key="5">
    <source>
        <dbReference type="EMBL" id="SDW75942.1"/>
    </source>
</evidence>
<dbReference type="SUPFAM" id="SSF53448">
    <property type="entry name" value="Nucleotide-diphospho-sugar transferases"/>
    <property type="match status" value="1"/>
</dbReference>
<protein>
    <recommendedName>
        <fullName evidence="4">Glycosyltransferase 2-like domain-containing protein</fullName>
    </recommendedName>
</protein>
<evidence type="ECO:0000259" key="4">
    <source>
        <dbReference type="Pfam" id="PF00535"/>
    </source>
</evidence>
<name>A0A1H2W5K2_9RHOB</name>
<dbReference type="PANTHER" id="PTHR43179:SF12">
    <property type="entry name" value="GALACTOFURANOSYLTRANSFERASE GLFT2"/>
    <property type="match status" value="1"/>
</dbReference>
<dbReference type="Gene3D" id="3.90.550.10">
    <property type="entry name" value="Spore Coat Polysaccharide Biosynthesis Protein SpsA, Chain A"/>
    <property type="match status" value="1"/>
</dbReference>
<evidence type="ECO:0000313" key="6">
    <source>
        <dbReference type="Proteomes" id="UP000199441"/>
    </source>
</evidence>
<dbReference type="PANTHER" id="PTHR43179">
    <property type="entry name" value="RHAMNOSYLTRANSFERASE WBBL"/>
    <property type="match status" value="1"/>
</dbReference>
<organism evidence="5 6">
    <name type="scientific">Litoreibacter albidus</name>
    <dbReference type="NCBI Taxonomy" id="670155"/>
    <lineage>
        <taxon>Bacteria</taxon>
        <taxon>Pseudomonadati</taxon>
        <taxon>Pseudomonadota</taxon>
        <taxon>Alphaproteobacteria</taxon>
        <taxon>Rhodobacterales</taxon>
        <taxon>Roseobacteraceae</taxon>
        <taxon>Litoreibacter</taxon>
    </lineage>
</organism>
<gene>
    <name evidence="5" type="ORF">SAMN04488001_1729</name>
</gene>
<dbReference type="InterPro" id="IPR001173">
    <property type="entry name" value="Glyco_trans_2-like"/>
</dbReference>
<dbReference type="Pfam" id="PF00535">
    <property type="entry name" value="Glycos_transf_2"/>
    <property type="match status" value="1"/>
</dbReference>
<feature type="domain" description="Glycosyltransferase 2-like" evidence="4">
    <location>
        <begin position="8"/>
        <end position="105"/>
    </location>
</feature>
<dbReference type="RefSeq" id="WP_170833422.1">
    <property type="nucleotide sequence ID" value="NZ_FNOI01000002.1"/>
</dbReference>
<keyword evidence="2" id="KW-0328">Glycosyltransferase</keyword>